<evidence type="ECO:0000313" key="2">
    <source>
        <dbReference type="Proteomes" id="UP001560573"/>
    </source>
</evidence>
<dbReference type="Gene3D" id="3.30.565.40">
    <property type="entry name" value="Fervidobacterium nodosum Rt17-B1 like"/>
    <property type="match status" value="1"/>
</dbReference>
<protein>
    <recommendedName>
        <fullName evidence="3">DUF4163 domain-containing protein</fullName>
    </recommendedName>
</protein>
<reference evidence="1 2" key="1">
    <citation type="submission" date="2023-07" db="EMBL/GenBank/DDBJ databases">
        <authorList>
            <person name="Lian W.-H."/>
        </authorList>
    </citation>
    <scope>NUCLEOTIDE SEQUENCE [LARGE SCALE GENOMIC DNA]</scope>
    <source>
        <strain evidence="1 2">SYSU DXS3180</strain>
    </source>
</reference>
<gene>
    <name evidence="1" type="ORF">QTN47_09190</name>
</gene>
<evidence type="ECO:0008006" key="3">
    <source>
        <dbReference type="Google" id="ProtNLM"/>
    </source>
</evidence>
<comment type="caution">
    <text evidence="1">The sequence shown here is derived from an EMBL/GenBank/DDBJ whole genome shotgun (WGS) entry which is preliminary data.</text>
</comment>
<name>A0ABV3ZDJ9_9BACT</name>
<accession>A0ABV3ZDJ9</accession>
<proteinExistence type="predicted"/>
<evidence type="ECO:0000313" key="1">
    <source>
        <dbReference type="EMBL" id="MEX6687665.1"/>
    </source>
</evidence>
<dbReference type="Proteomes" id="UP001560573">
    <property type="component" value="Unassembled WGS sequence"/>
</dbReference>
<organism evidence="1 2">
    <name type="scientific">Danxiaibacter flavus</name>
    <dbReference type="NCBI Taxonomy" id="3049108"/>
    <lineage>
        <taxon>Bacteria</taxon>
        <taxon>Pseudomonadati</taxon>
        <taxon>Bacteroidota</taxon>
        <taxon>Chitinophagia</taxon>
        <taxon>Chitinophagales</taxon>
        <taxon>Chitinophagaceae</taxon>
        <taxon>Danxiaibacter</taxon>
    </lineage>
</organism>
<dbReference type="EMBL" id="JAULBC010000002">
    <property type="protein sequence ID" value="MEX6687665.1"/>
    <property type="molecule type" value="Genomic_DNA"/>
</dbReference>
<dbReference type="RefSeq" id="WP_369329070.1">
    <property type="nucleotide sequence ID" value="NZ_JAULBC010000002.1"/>
</dbReference>
<keyword evidence="2" id="KW-1185">Reference proteome</keyword>
<sequence>MQKNFFVTVITLILSVNAFTQSIAIKNISYKSKDGSIKLEFPVINYFDRNIERTINKCIQTRILELDTIGQYKSSPTMFNKSIYNEKEGVGGFISLSYAVYCTDKILSIRFKGETMGVYPDSYADNYTFNLKNGKLLQIDDLIVNNSSFNIYDTLYNLNKLEMENEIIGVDSDIVDHVRAILEESINERKAVDFYISNDSITFFHSSAGFSHAMRCYEMDFRTNFSTQDIGIHFTDTGKLILLDPANTGKKENPSKHMIIKSSNWYY</sequence>